<dbReference type="Pfam" id="PF13614">
    <property type="entry name" value="AAA_31"/>
    <property type="match status" value="1"/>
</dbReference>
<evidence type="ECO:0000313" key="3">
    <source>
        <dbReference type="Proteomes" id="UP001595880"/>
    </source>
</evidence>
<dbReference type="InterPro" id="IPR027417">
    <property type="entry name" value="P-loop_NTPase"/>
</dbReference>
<evidence type="ECO:0000313" key="2">
    <source>
        <dbReference type="EMBL" id="MFC4389263.1"/>
    </source>
</evidence>
<proteinExistence type="predicted"/>
<sequence>MKRNVIAMLNMKGGVGKTTLCKEIAYYLSANDKKVLLVDVDPQGNLTQSIFERFNFKHHYESETARNKDYKICTATISNVFEYTSIVESVKMEDFILKLNENLAIIPGDLNAVFFERSSGGSESENALKNFMEDFEIREKYDYIFLDCPPTFSFYTTAALLASDFYMSPIHPDSYSILGIDLLFQVVDRLKKVYRDRFKAFPLDHLGVIFSNIPRDGSTQQGMKDMIKDIQQSEVLKGLNVHFFNEPFRINPYIPKKIDYFIADSKSDFSYENLRKIVRELENNIIHLKTPVQQ</sequence>
<evidence type="ECO:0000259" key="1">
    <source>
        <dbReference type="Pfam" id="PF13614"/>
    </source>
</evidence>
<accession>A0ABV8W2G3</accession>
<dbReference type="InterPro" id="IPR050678">
    <property type="entry name" value="DNA_Partitioning_ATPase"/>
</dbReference>
<dbReference type="Gene3D" id="3.40.50.300">
    <property type="entry name" value="P-loop containing nucleotide triphosphate hydrolases"/>
    <property type="match status" value="1"/>
</dbReference>
<dbReference type="SUPFAM" id="SSF52540">
    <property type="entry name" value="P-loop containing nucleoside triphosphate hydrolases"/>
    <property type="match status" value="1"/>
</dbReference>
<organism evidence="2 3">
    <name type="scientific">Gracilibacillus marinus</name>
    <dbReference type="NCBI Taxonomy" id="630535"/>
    <lineage>
        <taxon>Bacteria</taxon>
        <taxon>Bacillati</taxon>
        <taxon>Bacillota</taxon>
        <taxon>Bacilli</taxon>
        <taxon>Bacillales</taxon>
        <taxon>Bacillaceae</taxon>
        <taxon>Gracilibacillus</taxon>
    </lineage>
</organism>
<dbReference type="CDD" id="cd02042">
    <property type="entry name" value="ParAB_family"/>
    <property type="match status" value="1"/>
</dbReference>
<keyword evidence="3" id="KW-1185">Reference proteome</keyword>
<dbReference type="PANTHER" id="PTHR13696:SF99">
    <property type="entry name" value="COBYRINIC ACID AC-DIAMIDE SYNTHASE"/>
    <property type="match status" value="1"/>
</dbReference>
<dbReference type="EMBL" id="JBHSDV010000007">
    <property type="protein sequence ID" value="MFC4389263.1"/>
    <property type="molecule type" value="Genomic_DNA"/>
</dbReference>
<dbReference type="InterPro" id="IPR025669">
    <property type="entry name" value="AAA_dom"/>
</dbReference>
<comment type="caution">
    <text evidence="2">The sequence shown here is derived from an EMBL/GenBank/DDBJ whole genome shotgun (WGS) entry which is preliminary data.</text>
</comment>
<gene>
    <name evidence="2" type="ORF">ACFOZ1_15890</name>
</gene>
<reference evidence="3" key="1">
    <citation type="journal article" date="2019" name="Int. J. Syst. Evol. Microbiol.">
        <title>The Global Catalogue of Microorganisms (GCM) 10K type strain sequencing project: providing services to taxonomists for standard genome sequencing and annotation.</title>
        <authorList>
            <consortium name="The Broad Institute Genomics Platform"/>
            <consortium name="The Broad Institute Genome Sequencing Center for Infectious Disease"/>
            <person name="Wu L."/>
            <person name="Ma J."/>
        </authorList>
    </citation>
    <scope>NUCLEOTIDE SEQUENCE [LARGE SCALE GENOMIC DNA]</scope>
    <source>
        <strain evidence="3">KACC 14058</strain>
    </source>
</reference>
<dbReference type="PANTHER" id="PTHR13696">
    <property type="entry name" value="P-LOOP CONTAINING NUCLEOSIDE TRIPHOSPHATE HYDROLASE"/>
    <property type="match status" value="1"/>
</dbReference>
<protein>
    <submittedName>
        <fullName evidence="2">ParA family protein</fullName>
    </submittedName>
</protein>
<feature type="domain" description="AAA" evidence="1">
    <location>
        <begin position="4"/>
        <end position="198"/>
    </location>
</feature>
<dbReference type="RefSeq" id="WP_390200854.1">
    <property type="nucleotide sequence ID" value="NZ_JBHSDV010000007.1"/>
</dbReference>
<dbReference type="Proteomes" id="UP001595880">
    <property type="component" value="Unassembled WGS sequence"/>
</dbReference>
<name>A0ABV8W2G3_9BACI</name>